<evidence type="ECO:0000313" key="3">
    <source>
        <dbReference type="Proteomes" id="UP000235392"/>
    </source>
</evidence>
<reference evidence="2 3" key="1">
    <citation type="submission" date="2017-11" db="EMBL/GenBank/DDBJ databases">
        <title>De novo assembly and phasing of dikaryotic genomes from two isolates of Puccinia coronata f. sp. avenae, the causal agent of oat crown rust.</title>
        <authorList>
            <person name="Miller M.E."/>
            <person name="Zhang Y."/>
            <person name="Omidvar V."/>
            <person name="Sperschneider J."/>
            <person name="Schwessinger B."/>
            <person name="Raley C."/>
            <person name="Palmer J.M."/>
            <person name="Garnica D."/>
            <person name="Upadhyaya N."/>
            <person name="Rathjen J."/>
            <person name="Taylor J.M."/>
            <person name="Park R.F."/>
            <person name="Dodds P.N."/>
            <person name="Hirsch C.D."/>
            <person name="Kianian S.F."/>
            <person name="Figueroa M."/>
        </authorList>
    </citation>
    <scope>NUCLEOTIDE SEQUENCE [LARGE SCALE GENOMIC DNA]</scope>
    <source>
        <strain evidence="2">12SD80</strain>
    </source>
</reference>
<dbReference type="Proteomes" id="UP000235392">
    <property type="component" value="Unassembled WGS sequence"/>
</dbReference>
<sequence length="120" mass="12922">MQHLLALLPEEQEGLTSPTPEDPPAAQSPAIDVPETAVESPSKALIDRQSNTVIPLPNSNTPITEKDVSDPLLIYNKNNCNQIGDINPTPNKNLLATNKTTPLFVITDIKGYNFTTGGKC</sequence>
<evidence type="ECO:0000313" key="2">
    <source>
        <dbReference type="EMBL" id="PLW31351.1"/>
    </source>
</evidence>
<evidence type="ECO:0000256" key="1">
    <source>
        <dbReference type="SAM" id="MobiDB-lite"/>
    </source>
</evidence>
<comment type="caution">
    <text evidence="2">The sequence shown here is derived from an EMBL/GenBank/DDBJ whole genome shotgun (WGS) entry which is preliminary data.</text>
</comment>
<gene>
    <name evidence="2" type="ORF">PCASD_18693</name>
</gene>
<organism evidence="2 3">
    <name type="scientific">Puccinia coronata f. sp. avenae</name>
    <dbReference type="NCBI Taxonomy" id="200324"/>
    <lineage>
        <taxon>Eukaryota</taxon>
        <taxon>Fungi</taxon>
        <taxon>Dikarya</taxon>
        <taxon>Basidiomycota</taxon>
        <taxon>Pucciniomycotina</taxon>
        <taxon>Pucciniomycetes</taxon>
        <taxon>Pucciniales</taxon>
        <taxon>Pucciniaceae</taxon>
        <taxon>Puccinia</taxon>
    </lineage>
</organism>
<accession>A0A2N5U0S4</accession>
<feature type="region of interest" description="Disordered" evidence="1">
    <location>
        <begin position="1"/>
        <end position="63"/>
    </location>
</feature>
<dbReference type="EMBL" id="PGCI01000271">
    <property type="protein sequence ID" value="PLW31351.1"/>
    <property type="molecule type" value="Genomic_DNA"/>
</dbReference>
<dbReference type="AlphaFoldDB" id="A0A2N5U0S4"/>
<feature type="compositionally biased region" description="Polar residues" evidence="1">
    <location>
        <begin position="48"/>
        <end position="63"/>
    </location>
</feature>
<proteinExistence type="predicted"/>
<name>A0A2N5U0S4_9BASI</name>
<protein>
    <submittedName>
        <fullName evidence="2">Uncharacterized protein</fullName>
    </submittedName>
</protein>